<dbReference type="GO" id="GO:0051536">
    <property type="term" value="F:iron-sulfur cluster binding"/>
    <property type="evidence" value="ECO:0007669"/>
    <property type="project" value="UniProtKB-KW"/>
</dbReference>
<dbReference type="InterPro" id="IPR016454">
    <property type="entry name" value="Cysteine_dSase"/>
</dbReference>
<dbReference type="NCBIfam" id="NF002806">
    <property type="entry name" value="PRK02948.1"/>
    <property type="match status" value="1"/>
</dbReference>
<evidence type="ECO:0000256" key="5">
    <source>
        <dbReference type="ARBA" id="ARBA00023004"/>
    </source>
</evidence>
<accession>A0A150F4U9</accession>
<dbReference type="Gene3D" id="3.90.1150.10">
    <property type="entry name" value="Aspartate Aminotransferase, domain 1"/>
    <property type="match status" value="1"/>
</dbReference>
<dbReference type="InterPro" id="IPR015422">
    <property type="entry name" value="PyrdxlP-dep_Trfase_small"/>
</dbReference>
<dbReference type="GO" id="GO:0003824">
    <property type="term" value="F:catalytic activity"/>
    <property type="evidence" value="ECO:0007669"/>
    <property type="project" value="UniProtKB-ARBA"/>
</dbReference>
<dbReference type="InterPro" id="IPR020578">
    <property type="entry name" value="Aminotrans_V_PyrdxlP_BS"/>
</dbReference>
<dbReference type="PANTHER" id="PTHR11601">
    <property type="entry name" value="CYSTEINE DESULFURYLASE FAMILY MEMBER"/>
    <property type="match status" value="1"/>
</dbReference>
<evidence type="ECO:0000313" key="9">
    <source>
        <dbReference type="EMBL" id="KXZ15269.1"/>
    </source>
</evidence>
<dbReference type="STRING" id="1793963.AXI58_03140"/>
<dbReference type="GO" id="GO:0046872">
    <property type="term" value="F:metal ion binding"/>
    <property type="evidence" value="ECO:0007669"/>
    <property type="project" value="UniProtKB-KW"/>
</dbReference>
<keyword evidence="10" id="KW-1185">Reference proteome</keyword>
<evidence type="ECO:0000256" key="6">
    <source>
        <dbReference type="ARBA" id="ARBA00023014"/>
    </source>
</evidence>
<evidence type="ECO:0000256" key="3">
    <source>
        <dbReference type="ARBA" id="ARBA00022723"/>
    </source>
</evidence>
<evidence type="ECO:0000259" key="8">
    <source>
        <dbReference type="Pfam" id="PF00266"/>
    </source>
</evidence>
<dbReference type="EMBL" id="LSBA01000036">
    <property type="protein sequence ID" value="KXZ15269.1"/>
    <property type="molecule type" value="Genomic_DNA"/>
</dbReference>
<evidence type="ECO:0000256" key="1">
    <source>
        <dbReference type="ARBA" id="ARBA00001933"/>
    </source>
</evidence>
<dbReference type="Proteomes" id="UP000075430">
    <property type="component" value="Unassembled WGS sequence"/>
</dbReference>
<feature type="domain" description="Aminotransferase class V" evidence="8">
    <location>
        <begin position="2"/>
        <end position="366"/>
    </location>
</feature>
<dbReference type="Gene3D" id="3.40.640.10">
    <property type="entry name" value="Type I PLP-dependent aspartate aminotransferase-like (Major domain)"/>
    <property type="match status" value="1"/>
</dbReference>
<dbReference type="AlphaFoldDB" id="A0A150F4U9"/>
<comment type="cofactor">
    <cofactor evidence="1 7">
        <name>pyridoxal 5'-phosphate</name>
        <dbReference type="ChEBI" id="CHEBI:597326"/>
    </cofactor>
</comment>
<evidence type="ECO:0000256" key="2">
    <source>
        <dbReference type="ARBA" id="ARBA00006490"/>
    </source>
</evidence>
<evidence type="ECO:0000313" key="10">
    <source>
        <dbReference type="Proteomes" id="UP000075430"/>
    </source>
</evidence>
<dbReference type="Pfam" id="PF00266">
    <property type="entry name" value="Aminotran_5"/>
    <property type="match status" value="1"/>
</dbReference>
<proteinExistence type="inferred from homology"/>
<evidence type="ECO:0000256" key="4">
    <source>
        <dbReference type="ARBA" id="ARBA00022898"/>
    </source>
</evidence>
<name>A0A150F4U9_9BACI</name>
<comment type="similarity">
    <text evidence="2">Belongs to the class-V pyridoxal-phosphate-dependent aminotransferase family. NifS/IscS subfamily.</text>
</comment>
<keyword evidence="3" id="KW-0479">Metal-binding</keyword>
<dbReference type="InterPro" id="IPR015424">
    <property type="entry name" value="PyrdxlP-dep_Trfase"/>
</dbReference>
<gene>
    <name evidence="9" type="ORF">AXI58_03140</name>
</gene>
<keyword evidence="4" id="KW-0663">Pyridoxal phosphate</keyword>
<dbReference type="PANTHER" id="PTHR11601:SF36">
    <property type="entry name" value="CYSTEINE DESULFURASE NIFS-RELATED"/>
    <property type="match status" value="1"/>
</dbReference>
<dbReference type="RefSeq" id="WP_061522928.1">
    <property type="nucleotide sequence ID" value="NZ_JARLZY010000006.1"/>
</dbReference>
<comment type="caution">
    <text evidence="9">The sequence shown here is derived from an EMBL/GenBank/DDBJ whole genome shotgun (WGS) entry which is preliminary data.</text>
</comment>
<sequence length="383" mass="41759">MIYFDYAASAPVCEEALQVFQRLSTEVYGNESSLHDAGGKAANVLTYCRNSLAELIGGEADGIYFTDGGTEANILAVQSLVHGLPAEKKHFITTAMEHPSIHNAAAFLSHQGIDVTVMYPDKNGLITEDILAAHIRPDTGLVSIQHANSETGLIQPVQPLAAFLHKRGILLHCDCVQTFGKLPIHADETGIDALSVSSHKVYGPKGAGAVYIRPGVSWKPVYPQTVHENGFRAGTVNVPGIGAFTAAAEYAVRNMKKNRLHAESLRQYLFEQVRLSGLPVSFSAEETEGECLPHIVGCFFHFFEGQYVMLECNRNDICISTGSACSAGHHGPSSAMKALKKPERDARRFIRISFGNETTFEQLDMLLHTFTALWEQKKGESAI</sequence>
<evidence type="ECO:0000256" key="7">
    <source>
        <dbReference type="RuleBase" id="RU004504"/>
    </source>
</evidence>
<keyword evidence="6" id="KW-0411">Iron-sulfur</keyword>
<reference evidence="10" key="1">
    <citation type="submission" date="2016-02" db="EMBL/GenBank/DDBJ databases">
        <authorList>
            <person name="Dunlap C."/>
        </authorList>
    </citation>
    <scope>NUCLEOTIDE SEQUENCE [LARGE SCALE GENOMIC DNA]</scope>
    <source>
        <strain evidence="10">NRRL B-41092</strain>
    </source>
</reference>
<dbReference type="SUPFAM" id="SSF53383">
    <property type="entry name" value="PLP-dependent transferases"/>
    <property type="match status" value="1"/>
</dbReference>
<dbReference type="Gene3D" id="1.10.260.50">
    <property type="match status" value="1"/>
</dbReference>
<keyword evidence="5" id="KW-0408">Iron</keyword>
<dbReference type="PIRSF" id="PIRSF005572">
    <property type="entry name" value="NifS"/>
    <property type="match status" value="1"/>
</dbReference>
<dbReference type="InterPro" id="IPR015421">
    <property type="entry name" value="PyrdxlP-dep_Trfase_major"/>
</dbReference>
<dbReference type="InterPro" id="IPR000192">
    <property type="entry name" value="Aminotrans_V_dom"/>
</dbReference>
<dbReference type="PROSITE" id="PS00595">
    <property type="entry name" value="AA_TRANSFER_CLASS_5"/>
    <property type="match status" value="1"/>
</dbReference>
<protein>
    <submittedName>
        <fullName evidence="9">Cysteine desulfurase</fullName>
    </submittedName>
</protein>
<dbReference type="OrthoDB" id="9808002at2"/>
<organism evidence="9 10">
    <name type="scientific">Bacillus nakamurai</name>
    <dbReference type="NCBI Taxonomy" id="1793963"/>
    <lineage>
        <taxon>Bacteria</taxon>
        <taxon>Bacillati</taxon>
        <taxon>Bacillota</taxon>
        <taxon>Bacilli</taxon>
        <taxon>Bacillales</taxon>
        <taxon>Bacillaceae</taxon>
        <taxon>Bacillus</taxon>
    </lineage>
</organism>